<feature type="domain" description="Reverse transcriptase Ty1/copia-type" evidence="2">
    <location>
        <begin position="97"/>
        <end position="340"/>
    </location>
</feature>
<dbReference type="AlphaFoldDB" id="A0A9R1XEL4"/>
<organism evidence="3 4">
    <name type="scientific">Lactuca sativa</name>
    <name type="common">Garden lettuce</name>
    <dbReference type="NCBI Taxonomy" id="4236"/>
    <lineage>
        <taxon>Eukaryota</taxon>
        <taxon>Viridiplantae</taxon>
        <taxon>Streptophyta</taxon>
        <taxon>Embryophyta</taxon>
        <taxon>Tracheophyta</taxon>
        <taxon>Spermatophyta</taxon>
        <taxon>Magnoliopsida</taxon>
        <taxon>eudicotyledons</taxon>
        <taxon>Gunneridae</taxon>
        <taxon>Pentapetalae</taxon>
        <taxon>asterids</taxon>
        <taxon>campanulids</taxon>
        <taxon>Asterales</taxon>
        <taxon>Asteraceae</taxon>
        <taxon>Cichorioideae</taxon>
        <taxon>Cichorieae</taxon>
        <taxon>Lactucinae</taxon>
        <taxon>Lactuca</taxon>
    </lineage>
</organism>
<feature type="compositionally biased region" description="Polar residues" evidence="1">
    <location>
        <begin position="1"/>
        <end position="14"/>
    </location>
</feature>
<proteinExistence type="predicted"/>
<accession>A0A9R1XEL4</accession>
<sequence>MIHQSSSKSTNQAEDVSGGASSIPEPRKSTRVRKAKSFGFDFQLYLVEGTRNETISQHQYCFNIEEDPKTFSEAMASRDVHFWKEAIQDEMDSIMHNNTWVLCYLPPGCKALGCKWILKRKMKVDGTIDKYKAILVVQGFRKKEGIDFFDTYAPVARISTIRLLLALAATHNLVIDQMDVKTTLLNGDSDEAIYMKQPKGFVMPGNEHKVCKLKKSLYGLKQAPKQWHQKFDDVVLSSGFALNQADKCVYSKFDTSCKGVMICLYVDDMLIFGTDLQEIDKTKKFLSSSFEMKDPGEADVILGIRIKQGNNGISISQSHYIEKILKSLTLRNFSRVNTPIDPSLKLLPNKGSPTSQLEYSRAIGCLMYAMISTRSDITYAVGKA</sequence>
<evidence type="ECO:0000313" key="3">
    <source>
        <dbReference type="EMBL" id="KAJ0211675.1"/>
    </source>
</evidence>
<feature type="region of interest" description="Disordered" evidence="1">
    <location>
        <begin position="1"/>
        <end position="30"/>
    </location>
</feature>
<keyword evidence="4" id="KW-1185">Reference proteome</keyword>
<dbReference type="EMBL" id="NBSK02000004">
    <property type="protein sequence ID" value="KAJ0211675.1"/>
    <property type="molecule type" value="Genomic_DNA"/>
</dbReference>
<evidence type="ECO:0000256" key="1">
    <source>
        <dbReference type="SAM" id="MobiDB-lite"/>
    </source>
</evidence>
<evidence type="ECO:0000313" key="4">
    <source>
        <dbReference type="Proteomes" id="UP000235145"/>
    </source>
</evidence>
<dbReference type="SUPFAM" id="SSF56672">
    <property type="entry name" value="DNA/RNA polymerases"/>
    <property type="match status" value="1"/>
</dbReference>
<protein>
    <recommendedName>
        <fullName evidence="2">Reverse transcriptase Ty1/copia-type domain-containing protein</fullName>
    </recommendedName>
</protein>
<dbReference type="InterPro" id="IPR043502">
    <property type="entry name" value="DNA/RNA_pol_sf"/>
</dbReference>
<reference evidence="3 4" key="1">
    <citation type="journal article" date="2017" name="Nat. Commun.">
        <title>Genome assembly with in vitro proximity ligation data and whole-genome triplication in lettuce.</title>
        <authorList>
            <person name="Reyes-Chin-Wo S."/>
            <person name="Wang Z."/>
            <person name="Yang X."/>
            <person name="Kozik A."/>
            <person name="Arikit S."/>
            <person name="Song C."/>
            <person name="Xia L."/>
            <person name="Froenicke L."/>
            <person name="Lavelle D.O."/>
            <person name="Truco M.J."/>
            <person name="Xia R."/>
            <person name="Zhu S."/>
            <person name="Xu C."/>
            <person name="Xu H."/>
            <person name="Xu X."/>
            <person name="Cox K."/>
            <person name="Korf I."/>
            <person name="Meyers B.C."/>
            <person name="Michelmore R.W."/>
        </authorList>
    </citation>
    <scope>NUCLEOTIDE SEQUENCE [LARGE SCALE GENOMIC DNA]</scope>
    <source>
        <strain evidence="4">cv. Salinas</strain>
        <tissue evidence="3">Seedlings</tissue>
    </source>
</reference>
<comment type="caution">
    <text evidence="3">The sequence shown here is derived from an EMBL/GenBank/DDBJ whole genome shotgun (WGS) entry which is preliminary data.</text>
</comment>
<dbReference type="InterPro" id="IPR013103">
    <property type="entry name" value="RVT_2"/>
</dbReference>
<dbReference type="Pfam" id="PF07727">
    <property type="entry name" value="RVT_2"/>
    <property type="match status" value="1"/>
</dbReference>
<name>A0A9R1XEL4_LACSA</name>
<evidence type="ECO:0000259" key="2">
    <source>
        <dbReference type="Pfam" id="PF07727"/>
    </source>
</evidence>
<dbReference type="Proteomes" id="UP000235145">
    <property type="component" value="Unassembled WGS sequence"/>
</dbReference>
<gene>
    <name evidence="3" type="ORF">LSAT_V11C400223470</name>
</gene>